<reference evidence="1 2" key="1">
    <citation type="journal article" date="2018" name="Front. Microbiol.">
        <title>Genome-Wide Analysis of Corynespora cassiicola Leaf Fall Disease Putative Effectors.</title>
        <authorList>
            <person name="Lopez D."/>
            <person name="Ribeiro S."/>
            <person name="Label P."/>
            <person name="Fumanal B."/>
            <person name="Venisse J.S."/>
            <person name="Kohler A."/>
            <person name="de Oliveira R.R."/>
            <person name="Labutti K."/>
            <person name="Lipzen A."/>
            <person name="Lail K."/>
            <person name="Bauer D."/>
            <person name="Ohm R.A."/>
            <person name="Barry K.W."/>
            <person name="Spatafora J."/>
            <person name="Grigoriev I.V."/>
            <person name="Martin F.M."/>
            <person name="Pujade-Renaud V."/>
        </authorList>
    </citation>
    <scope>NUCLEOTIDE SEQUENCE [LARGE SCALE GENOMIC DNA]</scope>
    <source>
        <strain evidence="1 2">Philippines</strain>
    </source>
</reference>
<sequence>MRAPPITGGGFQREIPGPRARMERGGAYYAQTRRSGRALGVDAMDGGEKDASQGATEEWLWVKKRPDRASAVCSVTKHRMRVGVEFGVALTWLGRASLWWRLLIGLLGPSALSAQPRGNPSAPKHQSNVRCATTVISHFAAPRALSLLHSRFPLSTSGSHPPSHFSRHPRRAYPPICPTCAPSSHHLPRARGRQD</sequence>
<accession>A0A2T2NAB6</accession>
<dbReference type="EMBL" id="KZ678142">
    <property type="protein sequence ID" value="PSN62310.1"/>
    <property type="molecule type" value="Genomic_DNA"/>
</dbReference>
<evidence type="ECO:0000313" key="1">
    <source>
        <dbReference type="EMBL" id="PSN62310.1"/>
    </source>
</evidence>
<gene>
    <name evidence="1" type="ORF">BS50DRAFT_142341</name>
</gene>
<organism evidence="1 2">
    <name type="scientific">Corynespora cassiicola Philippines</name>
    <dbReference type="NCBI Taxonomy" id="1448308"/>
    <lineage>
        <taxon>Eukaryota</taxon>
        <taxon>Fungi</taxon>
        <taxon>Dikarya</taxon>
        <taxon>Ascomycota</taxon>
        <taxon>Pezizomycotina</taxon>
        <taxon>Dothideomycetes</taxon>
        <taxon>Pleosporomycetidae</taxon>
        <taxon>Pleosporales</taxon>
        <taxon>Corynesporascaceae</taxon>
        <taxon>Corynespora</taxon>
    </lineage>
</organism>
<protein>
    <submittedName>
        <fullName evidence="1">Uncharacterized protein</fullName>
    </submittedName>
</protein>
<dbReference type="Proteomes" id="UP000240883">
    <property type="component" value="Unassembled WGS sequence"/>
</dbReference>
<name>A0A2T2NAB6_CORCC</name>
<keyword evidence="2" id="KW-1185">Reference proteome</keyword>
<dbReference type="AlphaFoldDB" id="A0A2T2NAB6"/>
<evidence type="ECO:0000313" key="2">
    <source>
        <dbReference type="Proteomes" id="UP000240883"/>
    </source>
</evidence>
<proteinExistence type="predicted"/>